<sequence>MTDEKWFPPMPVIAVLALDGVPGHHLTVPGLVFGTACREHPDVTYEVRMCAPEGRVKTAAPAPLGVAPPYGLDGLSSAEVILIPTHGVHRAEPPPAVRAALHAAADRGSRIAAVGTGTFTLAATGLLDGRCATTSWRYREELAARHPRVTVDPLGTVVEDGPFLTAAGVFGGMDVCLHVLARDHGRQVAGETSRELITPLHPYADDVRDTIARELAESAGLEPILAWMRSRLHTALTLTDVATHARTSPSSLTRRFRAHTGLAPLQYLLRIRLLEAQRLLEETDVPVEQVATNTGFTSPAVLRRHFRDLTGTTPRDYRRNHRARSG</sequence>
<dbReference type="GO" id="GO:0003700">
    <property type="term" value="F:DNA-binding transcription factor activity"/>
    <property type="evidence" value="ECO:0007669"/>
    <property type="project" value="InterPro"/>
</dbReference>
<dbReference type="EMBL" id="FNOK01000014">
    <property type="protein sequence ID" value="SDX75725.1"/>
    <property type="molecule type" value="Genomic_DNA"/>
</dbReference>
<organism evidence="5 6">
    <name type="scientific">Saccharopolyspora shandongensis</name>
    <dbReference type="NCBI Taxonomy" id="418495"/>
    <lineage>
        <taxon>Bacteria</taxon>
        <taxon>Bacillati</taxon>
        <taxon>Actinomycetota</taxon>
        <taxon>Actinomycetes</taxon>
        <taxon>Pseudonocardiales</taxon>
        <taxon>Pseudonocardiaceae</taxon>
        <taxon>Saccharopolyspora</taxon>
    </lineage>
</organism>
<dbReference type="PROSITE" id="PS00041">
    <property type="entry name" value="HTH_ARAC_FAMILY_1"/>
    <property type="match status" value="1"/>
</dbReference>
<evidence type="ECO:0000313" key="6">
    <source>
        <dbReference type="Proteomes" id="UP000199529"/>
    </source>
</evidence>
<dbReference type="InterPro" id="IPR052158">
    <property type="entry name" value="INH-QAR"/>
</dbReference>
<dbReference type="Gene3D" id="1.10.10.60">
    <property type="entry name" value="Homeodomain-like"/>
    <property type="match status" value="1"/>
</dbReference>
<dbReference type="PANTHER" id="PTHR43130:SF3">
    <property type="entry name" value="HTH-TYPE TRANSCRIPTIONAL REGULATOR RV1931C"/>
    <property type="match status" value="1"/>
</dbReference>
<reference evidence="6" key="1">
    <citation type="submission" date="2016-10" db="EMBL/GenBank/DDBJ databases">
        <authorList>
            <person name="Varghese N."/>
            <person name="Submissions S."/>
        </authorList>
    </citation>
    <scope>NUCLEOTIDE SEQUENCE [LARGE SCALE GENOMIC DNA]</scope>
    <source>
        <strain evidence="6">CGMCC 4.3530</strain>
    </source>
</reference>
<dbReference type="PANTHER" id="PTHR43130">
    <property type="entry name" value="ARAC-FAMILY TRANSCRIPTIONAL REGULATOR"/>
    <property type="match status" value="1"/>
</dbReference>
<name>A0A1H3EAN8_9PSEU</name>
<evidence type="ECO:0000259" key="4">
    <source>
        <dbReference type="PROSITE" id="PS01124"/>
    </source>
</evidence>
<feature type="domain" description="HTH araC/xylS-type" evidence="4">
    <location>
        <begin position="222"/>
        <end position="320"/>
    </location>
</feature>
<dbReference type="InterPro" id="IPR029062">
    <property type="entry name" value="Class_I_gatase-like"/>
</dbReference>
<dbReference type="RefSeq" id="WP_218157356.1">
    <property type="nucleotide sequence ID" value="NZ_FNOK01000014.1"/>
</dbReference>
<dbReference type="InterPro" id="IPR009057">
    <property type="entry name" value="Homeodomain-like_sf"/>
</dbReference>
<dbReference type="Pfam" id="PF12833">
    <property type="entry name" value="HTH_18"/>
    <property type="match status" value="1"/>
</dbReference>
<dbReference type="InterPro" id="IPR018062">
    <property type="entry name" value="HTH_AraC-typ_CS"/>
</dbReference>
<dbReference type="Proteomes" id="UP000199529">
    <property type="component" value="Unassembled WGS sequence"/>
</dbReference>
<evidence type="ECO:0000313" key="5">
    <source>
        <dbReference type="EMBL" id="SDX75725.1"/>
    </source>
</evidence>
<evidence type="ECO:0000256" key="1">
    <source>
        <dbReference type="ARBA" id="ARBA00023015"/>
    </source>
</evidence>
<dbReference type="SUPFAM" id="SSF46689">
    <property type="entry name" value="Homeodomain-like"/>
    <property type="match status" value="2"/>
</dbReference>
<dbReference type="SMART" id="SM00342">
    <property type="entry name" value="HTH_ARAC"/>
    <property type="match status" value="1"/>
</dbReference>
<keyword evidence="1" id="KW-0805">Transcription regulation</keyword>
<keyword evidence="2 5" id="KW-0238">DNA-binding</keyword>
<dbReference type="Gene3D" id="3.40.50.880">
    <property type="match status" value="1"/>
</dbReference>
<keyword evidence="3" id="KW-0804">Transcription</keyword>
<keyword evidence="6" id="KW-1185">Reference proteome</keyword>
<dbReference type="SUPFAM" id="SSF52317">
    <property type="entry name" value="Class I glutamine amidotransferase-like"/>
    <property type="match status" value="1"/>
</dbReference>
<dbReference type="GO" id="GO:0043565">
    <property type="term" value="F:sequence-specific DNA binding"/>
    <property type="evidence" value="ECO:0007669"/>
    <property type="project" value="InterPro"/>
</dbReference>
<evidence type="ECO:0000256" key="2">
    <source>
        <dbReference type="ARBA" id="ARBA00023125"/>
    </source>
</evidence>
<dbReference type="STRING" id="418495.SAMN05216215_1014168"/>
<dbReference type="AlphaFoldDB" id="A0A1H3EAN8"/>
<protein>
    <submittedName>
        <fullName evidence="5">Transcriptional regulator GlxA family, contains an amidase domain and an AraC-type DNA-binding HTH domain</fullName>
    </submittedName>
</protein>
<dbReference type="PROSITE" id="PS01124">
    <property type="entry name" value="HTH_ARAC_FAMILY_2"/>
    <property type="match status" value="1"/>
</dbReference>
<dbReference type="Pfam" id="PF01965">
    <property type="entry name" value="DJ-1_PfpI"/>
    <property type="match status" value="1"/>
</dbReference>
<proteinExistence type="predicted"/>
<gene>
    <name evidence="5" type="ORF">SAMN05216215_1014168</name>
</gene>
<accession>A0A1H3EAN8</accession>
<dbReference type="InterPro" id="IPR002818">
    <property type="entry name" value="DJ-1/PfpI"/>
</dbReference>
<evidence type="ECO:0000256" key="3">
    <source>
        <dbReference type="ARBA" id="ARBA00023163"/>
    </source>
</evidence>
<dbReference type="InterPro" id="IPR018060">
    <property type="entry name" value="HTH_AraC"/>
</dbReference>